<gene>
    <name evidence="4" type="ORF">BER1_3649</name>
    <name evidence="3" type="ORF">BER2_3618</name>
</gene>
<reference evidence="3" key="1">
    <citation type="submission" date="2019-03" db="EMBL/GenBank/DDBJ databases">
        <authorList>
            <person name="Danneels B."/>
        </authorList>
    </citation>
    <scope>NUCLEOTIDE SEQUENCE</scope>
</reference>
<dbReference type="EMBL" id="CAADIE010000031">
    <property type="protein sequence ID" value="VFR47548.1"/>
    <property type="molecule type" value="Genomic_DNA"/>
</dbReference>
<dbReference type="InterPro" id="IPR039448">
    <property type="entry name" value="Beta_helix"/>
</dbReference>
<feature type="region of interest" description="Disordered" evidence="1">
    <location>
        <begin position="1"/>
        <end position="39"/>
    </location>
</feature>
<accession>A0A484RAF7</accession>
<dbReference type="InterPro" id="IPR012334">
    <property type="entry name" value="Pectin_lyas_fold"/>
</dbReference>
<dbReference type="SUPFAM" id="SSF51126">
    <property type="entry name" value="Pectin lyase-like"/>
    <property type="match status" value="2"/>
</dbReference>
<dbReference type="Gene3D" id="2.160.20.10">
    <property type="entry name" value="Single-stranded right-handed beta-helix, Pectin lyase-like"/>
    <property type="match status" value="1"/>
</dbReference>
<evidence type="ECO:0000256" key="1">
    <source>
        <dbReference type="SAM" id="MobiDB-lite"/>
    </source>
</evidence>
<proteinExistence type="predicted"/>
<organism evidence="3">
    <name type="scientific">plant metagenome</name>
    <dbReference type="NCBI Taxonomy" id="1297885"/>
    <lineage>
        <taxon>unclassified sequences</taxon>
        <taxon>metagenomes</taxon>
        <taxon>organismal metagenomes</taxon>
    </lineage>
</organism>
<dbReference type="InterPro" id="IPR006626">
    <property type="entry name" value="PbH1"/>
</dbReference>
<protein>
    <recommendedName>
        <fullName evidence="2">Right handed beta helix domain-containing protein</fullName>
    </recommendedName>
</protein>
<name>A0A484RAF7_9ZZZZ</name>
<sequence>MSTTFSDLANSVDPEKGTALIGTRQPLSGAAGRTQQDKNLDTLSPADFKFASDASDTQSIQRLIDRLSESDVHGKVVRLGGKHYVCNTPIRLKDGLTLDGEGATLDFRGVPHQARTRSMYAAATTGDETPLNADAEPGAVVLRLPAGLALSPNDLIKVYSDSRFDDRTGTRVGELQIVRSYDSASGFLSLSVPLAYGYAVSEGAKIIQIHSLKNIRVLNTNFLGPQISNEIGQAWCLSIYGAVSPLISGCTFSGTSYAEVLLIDCLRGRILGNDFHGTDQNNALGYGISFANASRDCLAQGNTFFDKRHFYSTNNLAGYGIEGAAAGVVFNCSFLNGKMHRATWFDIAETSSGDAMDTHAASDWITFEGNTVFGSVGTGLNIEGANSIVRNNHFDECERNACVVKNHTHHSGSLLFEGNIIRNCKGRGLLVTKDADSGKGGFSFVTVRNSIFSNVGTESASAVQIGIARSRVGSDNQVPRVLVTGLQVDAIGTALEITGTENGAMIADCDLRGAGRANAGVMLISRVPGALVNNLRIEATGANTTGMYCASTANSILGNLRVYSPGGSQGYGIIIQAFAEMPTDNLMIHDSRIDGFEKAGSLAPAVSYASIRNLNLRGCTSGFELGAGNNNTAADIIGP</sequence>
<dbReference type="SMART" id="SM00710">
    <property type="entry name" value="PbH1"/>
    <property type="match status" value="7"/>
</dbReference>
<dbReference type="AlphaFoldDB" id="A0A484RAF7"/>
<evidence type="ECO:0000313" key="3">
    <source>
        <dbReference type="EMBL" id="VFR47512.1"/>
    </source>
</evidence>
<dbReference type="EMBL" id="CAADIH010000026">
    <property type="protein sequence ID" value="VFR47512.1"/>
    <property type="molecule type" value="Genomic_DNA"/>
</dbReference>
<dbReference type="InterPro" id="IPR011050">
    <property type="entry name" value="Pectin_lyase_fold/virulence"/>
</dbReference>
<dbReference type="Pfam" id="PF13229">
    <property type="entry name" value="Beta_helix"/>
    <property type="match status" value="1"/>
</dbReference>
<evidence type="ECO:0000259" key="2">
    <source>
        <dbReference type="Pfam" id="PF13229"/>
    </source>
</evidence>
<feature type="domain" description="Right handed beta helix" evidence="2">
    <location>
        <begin position="283"/>
        <end position="434"/>
    </location>
</feature>
<evidence type="ECO:0000313" key="4">
    <source>
        <dbReference type="EMBL" id="VFR47548.1"/>
    </source>
</evidence>